<dbReference type="Proteomes" id="UP001142393">
    <property type="component" value="Unassembled WGS sequence"/>
</dbReference>
<reference evidence="8 9" key="1">
    <citation type="journal article" date="2023" name="Proc. Natl. Acad. Sci. U.S.A.">
        <title>A global phylogenomic analysis of the shiitake genus Lentinula.</title>
        <authorList>
            <person name="Sierra-Patev S."/>
            <person name="Min B."/>
            <person name="Naranjo-Ortiz M."/>
            <person name="Looney B."/>
            <person name="Konkel Z."/>
            <person name="Slot J.C."/>
            <person name="Sakamoto Y."/>
            <person name="Steenwyk J.L."/>
            <person name="Rokas A."/>
            <person name="Carro J."/>
            <person name="Camarero S."/>
            <person name="Ferreira P."/>
            <person name="Molpeceres G."/>
            <person name="Ruiz-Duenas F.J."/>
            <person name="Serrano A."/>
            <person name="Henrissat B."/>
            <person name="Drula E."/>
            <person name="Hughes K.W."/>
            <person name="Mata J.L."/>
            <person name="Ishikawa N.K."/>
            <person name="Vargas-Isla R."/>
            <person name="Ushijima S."/>
            <person name="Smith C.A."/>
            <person name="Donoghue J."/>
            <person name="Ahrendt S."/>
            <person name="Andreopoulos W."/>
            <person name="He G."/>
            <person name="LaButti K."/>
            <person name="Lipzen A."/>
            <person name="Ng V."/>
            <person name="Riley R."/>
            <person name="Sandor L."/>
            <person name="Barry K."/>
            <person name="Martinez A.T."/>
            <person name="Xiao Y."/>
            <person name="Gibbons J.G."/>
            <person name="Terashima K."/>
            <person name="Grigoriev I.V."/>
            <person name="Hibbett D."/>
        </authorList>
    </citation>
    <scope>NUCLEOTIDE SEQUENCE [LARGE SCALE GENOMIC DNA]</scope>
    <source>
        <strain evidence="8 9">TFB7810</strain>
    </source>
</reference>
<protein>
    <recommendedName>
        <fullName evidence="7">Peroxin/Ferlin domain-containing protein</fullName>
    </recommendedName>
</protein>
<evidence type="ECO:0000256" key="1">
    <source>
        <dbReference type="ARBA" id="ARBA00004141"/>
    </source>
</evidence>
<comment type="caution">
    <text evidence="8">The sequence shown here is derived from an EMBL/GenBank/DDBJ whole genome shotgun (WGS) entry which is preliminary data.</text>
</comment>
<keyword evidence="9" id="KW-1185">Reference proteome</keyword>
<feature type="transmembrane region" description="Helical" evidence="6">
    <location>
        <begin position="168"/>
        <end position="194"/>
    </location>
</feature>
<evidence type="ECO:0000259" key="7">
    <source>
        <dbReference type="SMART" id="SM00694"/>
    </source>
</evidence>
<dbReference type="SMART" id="SM00694">
    <property type="entry name" value="DysFC"/>
    <property type="match status" value="1"/>
</dbReference>
<comment type="subcellular location">
    <subcellularLocation>
        <location evidence="1">Membrane</location>
        <topology evidence="1">Multi-pass membrane protein</topology>
    </subcellularLocation>
</comment>
<keyword evidence="4 6" id="KW-0472">Membrane</keyword>
<feature type="domain" description="Peroxin/Ferlin" evidence="7">
    <location>
        <begin position="586"/>
        <end position="619"/>
    </location>
</feature>
<evidence type="ECO:0000256" key="5">
    <source>
        <dbReference type="SAM" id="MobiDB-lite"/>
    </source>
</evidence>
<dbReference type="InterPro" id="IPR006614">
    <property type="entry name" value="Peroxin/Ferlin"/>
</dbReference>
<feature type="region of interest" description="Disordered" evidence="5">
    <location>
        <begin position="83"/>
        <end position="106"/>
    </location>
</feature>
<feature type="compositionally biased region" description="Polar residues" evidence="5">
    <location>
        <begin position="440"/>
        <end position="449"/>
    </location>
</feature>
<evidence type="ECO:0000313" key="8">
    <source>
        <dbReference type="EMBL" id="KAJ3747486.1"/>
    </source>
</evidence>
<gene>
    <name evidence="8" type="ORF">DFH05DRAFT_1480072</name>
</gene>
<feature type="transmembrane region" description="Helical" evidence="6">
    <location>
        <begin position="296"/>
        <end position="316"/>
    </location>
</feature>
<evidence type="ECO:0000313" key="9">
    <source>
        <dbReference type="Proteomes" id="UP001142393"/>
    </source>
</evidence>
<keyword evidence="2 6" id="KW-0812">Transmembrane</keyword>
<proteinExistence type="predicted"/>
<feature type="compositionally biased region" description="Polar residues" evidence="5">
    <location>
        <begin position="218"/>
        <end position="233"/>
    </location>
</feature>
<dbReference type="InterPro" id="IPR052816">
    <property type="entry name" value="Peroxisomal_Membrane_PEX28-32"/>
</dbReference>
<feature type="region of interest" description="Disordered" evidence="5">
    <location>
        <begin position="16"/>
        <end position="62"/>
    </location>
</feature>
<feature type="compositionally biased region" description="Polar residues" evidence="5">
    <location>
        <begin position="16"/>
        <end position="30"/>
    </location>
</feature>
<name>A0A9W8P5S7_9AGAR</name>
<dbReference type="GO" id="GO:0007031">
    <property type="term" value="P:peroxisome organization"/>
    <property type="evidence" value="ECO:0007669"/>
    <property type="project" value="TreeGrafter"/>
</dbReference>
<sequence length="626" mass="69966">MATLDYISVPSCASRLQFQPRPSSKSSRAHTANENDIRPAPKLRTSLPRPSAESSERPTSPLKGFAGGSAFNLLPNLLLSSSLPSGSTPTSDPTASSDSKSNPGKKRFKKLHQEPVVLLSNKDPLSIQVTSVNFKRFIERVGPVFWLQDRIEEIVCWRRGWKLTGTWLAVYGFLCYFPRLVFVLPHIILIAIILSSVHYPLYKPPSPSLVFSDPPSAATPTESNTDATFSSTAETPLPAPVIEDSVDWQANIQAIQNLMGFYADIHIATTPYLNHLSLSPNNPQISKPRSPYTLPFLTILIVTLPLSVFFVTSAIFPVRLAYFLCGAGPVLSLNPGLHSWFSNAVRLFSYLHSTQDMIYTPTIVRIPPVVRRLWFRLFKSSLPSQVMFDPYSFKLLRKRVKTRLQRFLDNNNLSDEVWNSEMREVELWENERLDPAITPLSPSSTVTASPKTVKTVLPPPPPYSKRLSIDELGIPIERKTPVRSAQQHQRSRSTFFGASVPLNGGWSKSHLKSNDRAAWTRGRDGWSGVTVSGGDGDGTVSNLTFSLAPNWEFVPTEDWRADLIGAWVNEGRLDEEDEGLGADENGWVYTNDVWLVPADHAYSGAVTRRRRWVRRIWYNSCGAESC</sequence>
<dbReference type="PANTHER" id="PTHR28304:SF2">
    <property type="entry name" value="PEROXISOMAL MEMBRANE PROTEIN PEX29"/>
    <property type="match status" value="1"/>
</dbReference>
<keyword evidence="3 6" id="KW-1133">Transmembrane helix</keyword>
<dbReference type="AlphaFoldDB" id="A0A9W8P5S7"/>
<evidence type="ECO:0000256" key="4">
    <source>
        <dbReference type="ARBA" id="ARBA00023136"/>
    </source>
</evidence>
<feature type="compositionally biased region" description="Low complexity" evidence="5">
    <location>
        <begin position="83"/>
        <end position="99"/>
    </location>
</feature>
<evidence type="ECO:0000256" key="6">
    <source>
        <dbReference type="SAM" id="Phobius"/>
    </source>
</evidence>
<evidence type="ECO:0000256" key="3">
    <source>
        <dbReference type="ARBA" id="ARBA00022989"/>
    </source>
</evidence>
<dbReference type="GO" id="GO:0005778">
    <property type="term" value="C:peroxisomal membrane"/>
    <property type="evidence" value="ECO:0007669"/>
    <property type="project" value="UniProtKB-ARBA"/>
</dbReference>
<dbReference type="PANTHER" id="PTHR28304">
    <property type="entry name" value="PEROXISOMAL MEMBRANE PROTEIN PEX29"/>
    <property type="match status" value="1"/>
</dbReference>
<dbReference type="Pfam" id="PF06398">
    <property type="entry name" value="Pex24p"/>
    <property type="match status" value="2"/>
</dbReference>
<accession>A0A9W8P5S7</accession>
<feature type="region of interest" description="Disordered" evidence="5">
    <location>
        <begin position="213"/>
        <end position="233"/>
    </location>
</feature>
<evidence type="ECO:0000256" key="2">
    <source>
        <dbReference type="ARBA" id="ARBA00022692"/>
    </source>
</evidence>
<organism evidence="8 9">
    <name type="scientific">Lentinula detonsa</name>
    <dbReference type="NCBI Taxonomy" id="2804962"/>
    <lineage>
        <taxon>Eukaryota</taxon>
        <taxon>Fungi</taxon>
        <taxon>Dikarya</taxon>
        <taxon>Basidiomycota</taxon>
        <taxon>Agaricomycotina</taxon>
        <taxon>Agaricomycetes</taxon>
        <taxon>Agaricomycetidae</taxon>
        <taxon>Agaricales</taxon>
        <taxon>Marasmiineae</taxon>
        <taxon>Omphalotaceae</taxon>
        <taxon>Lentinula</taxon>
    </lineage>
</organism>
<dbReference type="InterPro" id="IPR010482">
    <property type="entry name" value="TECPR1-like_DysF"/>
</dbReference>
<dbReference type="EMBL" id="JANVFU010000003">
    <property type="protein sequence ID" value="KAJ3747486.1"/>
    <property type="molecule type" value="Genomic_DNA"/>
</dbReference>
<feature type="region of interest" description="Disordered" evidence="5">
    <location>
        <begin position="439"/>
        <end position="460"/>
    </location>
</feature>